<dbReference type="Gene3D" id="1.10.10.10">
    <property type="entry name" value="Winged helix-like DNA-binding domain superfamily/Winged helix DNA-binding domain"/>
    <property type="match status" value="1"/>
</dbReference>
<evidence type="ECO:0000256" key="2">
    <source>
        <dbReference type="ARBA" id="ARBA00023015"/>
    </source>
</evidence>
<evidence type="ECO:0000313" key="6">
    <source>
        <dbReference type="EMBL" id="MBB4099885.1"/>
    </source>
</evidence>
<dbReference type="InterPro" id="IPR005119">
    <property type="entry name" value="LysR_subst-bd"/>
</dbReference>
<dbReference type="InterPro" id="IPR000847">
    <property type="entry name" value="LysR_HTH_N"/>
</dbReference>
<dbReference type="Pfam" id="PF03466">
    <property type="entry name" value="LysR_substrate"/>
    <property type="match status" value="1"/>
</dbReference>
<proteinExistence type="inferred from homology"/>
<dbReference type="SUPFAM" id="SSF46785">
    <property type="entry name" value="Winged helix' DNA-binding domain"/>
    <property type="match status" value="1"/>
</dbReference>
<organism evidence="6 7">
    <name type="scientific">Sphingomonas kyeonggiensis</name>
    <dbReference type="NCBI Taxonomy" id="1268553"/>
    <lineage>
        <taxon>Bacteria</taxon>
        <taxon>Pseudomonadati</taxon>
        <taxon>Pseudomonadota</taxon>
        <taxon>Alphaproteobacteria</taxon>
        <taxon>Sphingomonadales</taxon>
        <taxon>Sphingomonadaceae</taxon>
        <taxon>Sphingomonas</taxon>
    </lineage>
</organism>
<evidence type="ECO:0000256" key="3">
    <source>
        <dbReference type="ARBA" id="ARBA00023125"/>
    </source>
</evidence>
<dbReference type="InterPro" id="IPR036390">
    <property type="entry name" value="WH_DNA-bd_sf"/>
</dbReference>
<feature type="domain" description="HTH lysR-type" evidence="5">
    <location>
        <begin position="5"/>
        <end position="62"/>
    </location>
</feature>
<protein>
    <submittedName>
        <fullName evidence="6">LysR family glycine cleavage system transcriptional activator</fullName>
    </submittedName>
</protein>
<keyword evidence="2" id="KW-0805">Transcription regulation</keyword>
<dbReference type="Proteomes" id="UP000557392">
    <property type="component" value="Unassembled WGS sequence"/>
</dbReference>
<dbReference type="Pfam" id="PF00126">
    <property type="entry name" value="HTH_1"/>
    <property type="match status" value="1"/>
</dbReference>
<dbReference type="PANTHER" id="PTHR30537:SF74">
    <property type="entry name" value="HTH-TYPE TRANSCRIPTIONAL REGULATOR TRPI"/>
    <property type="match status" value="1"/>
</dbReference>
<sequence length="299" mass="33220">MRRLPPLTAIEAFVQVARLGSIKAAAEELALSSPALSRRVQALERFIGKPLFERRHQALKLNDDGDRLLGMIAPALDTMADAVETMTSGTELLRLRLGLLPLFATQRLMPHMGDLKRRHPELHLDVDTGGHAVARLGDGLDAAIVVARDIDPTLYAKRLDRNRVYVIGARSLLEGSDPITRPEQLSKLTALVHRDMADTFTAWRAAAGLSEQEIEPAAIDHFDSGTLMLEAAAQGLGVAFMLESHFEAARDERLVQLFDLTVDSDYSYWFVCRPRALTTRPVKLFHDWLIDVLEADRVA</sequence>
<dbReference type="PANTHER" id="PTHR30537">
    <property type="entry name" value="HTH-TYPE TRANSCRIPTIONAL REGULATOR"/>
    <property type="match status" value="1"/>
</dbReference>
<comment type="similarity">
    <text evidence="1">Belongs to the LysR transcriptional regulatory family.</text>
</comment>
<dbReference type="GO" id="GO:0043565">
    <property type="term" value="F:sequence-specific DNA binding"/>
    <property type="evidence" value="ECO:0007669"/>
    <property type="project" value="TreeGrafter"/>
</dbReference>
<evidence type="ECO:0000313" key="7">
    <source>
        <dbReference type="Proteomes" id="UP000557392"/>
    </source>
</evidence>
<keyword evidence="3" id="KW-0238">DNA-binding</keyword>
<comment type="caution">
    <text evidence="6">The sequence shown here is derived from an EMBL/GenBank/DDBJ whole genome shotgun (WGS) entry which is preliminary data.</text>
</comment>
<evidence type="ECO:0000256" key="1">
    <source>
        <dbReference type="ARBA" id="ARBA00009437"/>
    </source>
</evidence>
<dbReference type="EMBL" id="JACIEH010000003">
    <property type="protein sequence ID" value="MBB4099885.1"/>
    <property type="molecule type" value="Genomic_DNA"/>
</dbReference>
<dbReference type="InterPro" id="IPR058163">
    <property type="entry name" value="LysR-type_TF_proteobact-type"/>
</dbReference>
<gene>
    <name evidence="6" type="ORF">GGR46_003457</name>
</gene>
<keyword evidence="7" id="KW-1185">Reference proteome</keyword>
<keyword evidence="4" id="KW-0804">Transcription</keyword>
<name>A0A7W6JUP1_9SPHN</name>
<dbReference type="PRINTS" id="PR00039">
    <property type="entry name" value="HTHLYSR"/>
</dbReference>
<reference evidence="6 7" key="1">
    <citation type="submission" date="2020-08" db="EMBL/GenBank/DDBJ databases">
        <title>Genomic Encyclopedia of Type Strains, Phase IV (KMG-IV): sequencing the most valuable type-strain genomes for metagenomic binning, comparative biology and taxonomic classification.</title>
        <authorList>
            <person name="Goeker M."/>
        </authorList>
    </citation>
    <scope>NUCLEOTIDE SEQUENCE [LARGE SCALE GENOMIC DNA]</scope>
    <source>
        <strain evidence="6 7">DSM 101806</strain>
    </source>
</reference>
<dbReference type="InterPro" id="IPR036388">
    <property type="entry name" value="WH-like_DNA-bd_sf"/>
</dbReference>
<dbReference type="SUPFAM" id="SSF53850">
    <property type="entry name" value="Periplasmic binding protein-like II"/>
    <property type="match status" value="1"/>
</dbReference>
<evidence type="ECO:0000259" key="5">
    <source>
        <dbReference type="PROSITE" id="PS50931"/>
    </source>
</evidence>
<dbReference type="Gene3D" id="3.40.190.10">
    <property type="entry name" value="Periplasmic binding protein-like II"/>
    <property type="match status" value="2"/>
</dbReference>
<dbReference type="RefSeq" id="WP_183999240.1">
    <property type="nucleotide sequence ID" value="NZ_JACIEH010000003.1"/>
</dbReference>
<dbReference type="AlphaFoldDB" id="A0A7W6JUP1"/>
<dbReference type="GO" id="GO:0006351">
    <property type="term" value="P:DNA-templated transcription"/>
    <property type="evidence" value="ECO:0007669"/>
    <property type="project" value="TreeGrafter"/>
</dbReference>
<accession>A0A7W6JUP1</accession>
<dbReference type="GO" id="GO:0003700">
    <property type="term" value="F:DNA-binding transcription factor activity"/>
    <property type="evidence" value="ECO:0007669"/>
    <property type="project" value="InterPro"/>
</dbReference>
<evidence type="ECO:0000256" key="4">
    <source>
        <dbReference type="ARBA" id="ARBA00023163"/>
    </source>
</evidence>
<dbReference type="PROSITE" id="PS50931">
    <property type="entry name" value="HTH_LYSR"/>
    <property type="match status" value="1"/>
</dbReference>